<keyword evidence="1" id="KW-1133">Transmembrane helix</keyword>
<evidence type="ECO:0000313" key="3">
    <source>
        <dbReference type="Proteomes" id="UP000287233"/>
    </source>
</evidence>
<feature type="transmembrane region" description="Helical" evidence="1">
    <location>
        <begin position="127"/>
        <end position="144"/>
    </location>
</feature>
<dbReference type="InterPro" id="IPR000462">
    <property type="entry name" value="CDP-OH_P_trans"/>
</dbReference>
<dbReference type="Gene3D" id="1.20.120.1760">
    <property type="match status" value="1"/>
</dbReference>
<keyword evidence="1" id="KW-0472">Membrane</keyword>
<evidence type="ECO:0000256" key="1">
    <source>
        <dbReference type="SAM" id="Phobius"/>
    </source>
</evidence>
<dbReference type="InterPro" id="IPR043130">
    <property type="entry name" value="CDP-OH_PTrfase_TM_dom"/>
</dbReference>
<name>A0A410FVN0_BIPS1</name>
<dbReference type="GO" id="GO:0016020">
    <property type="term" value="C:membrane"/>
    <property type="evidence" value="ECO:0007669"/>
    <property type="project" value="InterPro"/>
</dbReference>
<dbReference type="AlphaFoldDB" id="A0A410FVN0"/>
<organism evidence="2 3">
    <name type="scientific">Bipolaricaulis sibiricus</name>
    <dbReference type="NCBI Taxonomy" id="2501609"/>
    <lineage>
        <taxon>Bacteria</taxon>
        <taxon>Candidatus Bipolaricaulota</taxon>
        <taxon>Candidatus Bipolaricaulia</taxon>
        <taxon>Candidatus Bipolaricaulales</taxon>
        <taxon>Candidatus Bipolaricaulaceae</taxon>
        <taxon>Candidatus Bipolaricaulis</taxon>
    </lineage>
</organism>
<dbReference type="EMBL" id="CP034928">
    <property type="protein sequence ID" value="QAA77127.1"/>
    <property type="molecule type" value="Genomic_DNA"/>
</dbReference>
<accession>A0A410FVN0</accession>
<dbReference type="GO" id="GO:0008654">
    <property type="term" value="P:phospholipid biosynthetic process"/>
    <property type="evidence" value="ECO:0007669"/>
    <property type="project" value="InterPro"/>
</dbReference>
<evidence type="ECO:0000313" key="2">
    <source>
        <dbReference type="EMBL" id="QAA77127.1"/>
    </source>
</evidence>
<keyword evidence="1" id="KW-0812">Transmembrane</keyword>
<dbReference type="GO" id="GO:0016780">
    <property type="term" value="F:phosphotransferase activity, for other substituted phosphate groups"/>
    <property type="evidence" value="ECO:0007669"/>
    <property type="project" value="InterPro"/>
</dbReference>
<protein>
    <recommendedName>
        <fullName evidence="4">CDP-alcohol phosphatidyltransferase family protein</fullName>
    </recommendedName>
</protein>
<sequence length="185" mass="20595">MNQFMSTRQLIPDWLTAIRGLTAVAILGLVPVGPSALRAVGFLLLVGWTTDMADGKLARRWDKDPSWIGEHEFHIDMLMVLASTVFLILTGLVPTLPATAYLLVAALLSLGVLRWSGDFLKFKSVTMILACPWVFMPFVVALWHDPVVVYVGLGWIFAALLLDWRRFLGVVAEFITGARAFLRRP</sequence>
<dbReference type="KEGG" id="bih:BIP78_1361"/>
<proteinExistence type="predicted"/>
<dbReference type="Proteomes" id="UP000287233">
    <property type="component" value="Chromosome"/>
</dbReference>
<gene>
    <name evidence="2" type="ORF">BIP78_1361</name>
</gene>
<reference evidence="3" key="1">
    <citation type="submission" date="2018-12" db="EMBL/GenBank/DDBJ databases">
        <title>Complete genome sequence of an uncultured bacterium of the candidate phylum Bipolaricaulota.</title>
        <authorList>
            <person name="Kadnikov V.V."/>
            <person name="Mardanov A.V."/>
            <person name="Beletsky A.V."/>
            <person name="Frank Y.A."/>
            <person name="Karnachuk O.V."/>
            <person name="Ravin N.V."/>
        </authorList>
    </citation>
    <scope>NUCLEOTIDE SEQUENCE [LARGE SCALE GENOMIC DNA]</scope>
</reference>
<evidence type="ECO:0008006" key="4">
    <source>
        <dbReference type="Google" id="ProtNLM"/>
    </source>
</evidence>
<dbReference type="Pfam" id="PF01066">
    <property type="entry name" value="CDP-OH_P_transf"/>
    <property type="match status" value="1"/>
</dbReference>